<sequence length="323" mass="37631">MIENKKYYNNLENFLKSNDNSDVTDLHLDENGQEISEEKAYNVSITLTQCKNLVSLTLFFYRGFIGDKGVSYLATALSQIPQIKQLELSLLENEISDEGAKAVGINLGKLKNLTQLDLWLYSNKFGDIGALEVAKGLSECLQIQKLSIGIGSNMITYDGYLKLDQCLSSLPNLLNLYCYLRDGEQLLKQREIFNCKNIKILTLAVEYNNIDRNGDFSFEDLTETMNNEWMDDFIQEKYQNQNSQILIKTISIIFVQYFFTCCQQIIIFLIDKCEFNQIICQIQYHKNQIFSIIYLIYQIYAFFYMPLFYEKSFISFKSNQYQN</sequence>
<dbReference type="KEGG" id="tet:TTHERM_01140400"/>
<reference evidence="6" key="1">
    <citation type="journal article" date="2006" name="PLoS Biol.">
        <title>Macronuclear genome sequence of the ciliate Tetrahymena thermophila, a model eukaryote.</title>
        <authorList>
            <person name="Eisen J.A."/>
            <person name="Coyne R.S."/>
            <person name="Wu M."/>
            <person name="Wu D."/>
            <person name="Thiagarajan M."/>
            <person name="Wortman J.R."/>
            <person name="Badger J.H."/>
            <person name="Ren Q."/>
            <person name="Amedeo P."/>
            <person name="Jones K.M."/>
            <person name="Tallon L.J."/>
            <person name="Delcher A.L."/>
            <person name="Salzberg S.L."/>
            <person name="Silva J.C."/>
            <person name="Haas B.J."/>
            <person name="Majoros W.H."/>
            <person name="Farzad M."/>
            <person name="Carlton J.M."/>
            <person name="Smith R.K. Jr."/>
            <person name="Garg J."/>
            <person name="Pearlman R.E."/>
            <person name="Karrer K.M."/>
            <person name="Sun L."/>
            <person name="Manning G."/>
            <person name="Elde N.C."/>
            <person name="Turkewitz A.P."/>
            <person name="Asai D.J."/>
            <person name="Wilkes D.E."/>
            <person name="Wang Y."/>
            <person name="Cai H."/>
            <person name="Collins K."/>
            <person name="Stewart B.A."/>
            <person name="Lee S.R."/>
            <person name="Wilamowska K."/>
            <person name="Weinberg Z."/>
            <person name="Ruzzo W.L."/>
            <person name="Wloga D."/>
            <person name="Gaertig J."/>
            <person name="Frankel J."/>
            <person name="Tsao C.-C."/>
            <person name="Gorovsky M.A."/>
            <person name="Keeling P.J."/>
            <person name="Waller R.F."/>
            <person name="Patron N.J."/>
            <person name="Cherry J.M."/>
            <person name="Stover N.A."/>
            <person name="Krieger C.J."/>
            <person name="del Toro C."/>
            <person name="Ryder H.F."/>
            <person name="Williamson S.C."/>
            <person name="Barbeau R.A."/>
            <person name="Hamilton E.P."/>
            <person name="Orias E."/>
        </authorList>
    </citation>
    <scope>NUCLEOTIDE SEQUENCE [LARGE SCALE GENOMIC DNA]</scope>
    <source>
        <strain evidence="6">SB210</strain>
    </source>
</reference>
<dbReference type="GO" id="GO:0006913">
    <property type="term" value="P:nucleocytoplasmic transport"/>
    <property type="evidence" value="ECO:0007669"/>
    <property type="project" value="TreeGrafter"/>
</dbReference>
<dbReference type="SUPFAM" id="SSF52047">
    <property type="entry name" value="RNI-like"/>
    <property type="match status" value="1"/>
</dbReference>
<dbReference type="InParanoid" id="Q22SQ1"/>
<dbReference type="PANTHER" id="PTHR24113">
    <property type="entry name" value="RAN GTPASE-ACTIVATING PROTEIN 1"/>
    <property type="match status" value="1"/>
</dbReference>
<dbReference type="GO" id="GO:0005829">
    <property type="term" value="C:cytosol"/>
    <property type="evidence" value="ECO:0007669"/>
    <property type="project" value="TreeGrafter"/>
</dbReference>
<evidence type="ECO:0000313" key="5">
    <source>
        <dbReference type="EMBL" id="EAR88324.2"/>
    </source>
</evidence>
<protein>
    <submittedName>
        <fullName evidence="5">Transmembrane protein, putative</fullName>
    </submittedName>
</protein>
<keyword evidence="4 5" id="KW-0812">Transmembrane</keyword>
<feature type="transmembrane region" description="Helical" evidence="4">
    <location>
        <begin position="245"/>
        <end position="269"/>
    </location>
</feature>
<keyword evidence="6" id="KW-1185">Reference proteome</keyword>
<keyword evidence="4" id="KW-0472">Membrane</keyword>
<dbReference type="GO" id="GO:0005096">
    <property type="term" value="F:GTPase activator activity"/>
    <property type="evidence" value="ECO:0007669"/>
    <property type="project" value="UniProtKB-KW"/>
</dbReference>
<dbReference type="RefSeq" id="XP_001008569.2">
    <property type="nucleotide sequence ID" value="XM_001008569.2"/>
</dbReference>
<dbReference type="GeneID" id="7833013"/>
<keyword evidence="1" id="KW-0343">GTPase activation</keyword>
<dbReference type="InterPro" id="IPR032675">
    <property type="entry name" value="LRR_dom_sf"/>
</dbReference>
<evidence type="ECO:0000256" key="1">
    <source>
        <dbReference type="ARBA" id="ARBA00022468"/>
    </source>
</evidence>
<dbReference type="OrthoDB" id="188902at2759"/>
<gene>
    <name evidence="5" type="ORF">TTHERM_01140400</name>
</gene>
<dbReference type="GO" id="GO:0048471">
    <property type="term" value="C:perinuclear region of cytoplasm"/>
    <property type="evidence" value="ECO:0007669"/>
    <property type="project" value="TreeGrafter"/>
</dbReference>
<organism evidence="5 6">
    <name type="scientific">Tetrahymena thermophila (strain SB210)</name>
    <dbReference type="NCBI Taxonomy" id="312017"/>
    <lineage>
        <taxon>Eukaryota</taxon>
        <taxon>Sar</taxon>
        <taxon>Alveolata</taxon>
        <taxon>Ciliophora</taxon>
        <taxon>Intramacronucleata</taxon>
        <taxon>Oligohymenophorea</taxon>
        <taxon>Hymenostomatida</taxon>
        <taxon>Tetrahymenina</taxon>
        <taxon>Tetrahymenidae</taxon>
        <taxon>Tetrahymena</taxon>
    </lineage>
</organism>
<dbReference type="GO" id="GO:0005634">
    <property type="term" value="C:nucleus"/>
    <property type="evidence" value="ECO:0007669"/>
    <property type="project" value="TreeGrafter"/>
</dbReference>
<name>Q22SQ1_TETTS</name>
<evidence type="ECO:0000256" key="4">
    <source>
        <dbReference type="SAM" id="Phobius"/>
    </source>
</evidence>
<keyword evidence="2" id="KW-0433">Leucine-rich repeat</keyword>
<dbReference type="HOGENOM" id="CLU_2390909_0_0_1"/>
<evidence type="ECO:0000313" key="6">
    <source>
        <dbReference type="Proteomes" id="UP000009168"/>
    </source>
</evidence>
<dbReference type="EMBL" id="GG662842">
    <property type="protein sequence ID" value="EAR88324.2"/>
    <property type="molecule type" value="Genomic_DNA"/>
</dbReference>
<evidence type="ECO:0000256" key="2">
    <source>
        <dbReference type="ARBA" id="ARBA00022614"/>
    </source>
</evidence>
<proteinExistence type="predicted"/>
<dbReference type="PANTHER" id="PTHR24113:SF12">
    <property type="entry name" value="RAN GTPASE-ACTIVATING PROTEIN 1"/>
    <property type="match status" value="1"/>
</dbReference>
<dbReference type="Gene3D" id="3.80.10.10">
    <property type="entry name" value="Ribonuclease Inhibitor"/>
    <property type="match status" value="1"/>
</dbReference>
<evidence type="ECO:0000256" key="3">
    <source>
        <dbReference type="ARBA" id="ARBA00022737"/>
    </source>
</evidence>
<dbReference type="AlphaFoldDB" id="Q22SQ1"/>
<keyword evidence="4" id="KW-1133">Transmembrane helix</keyword>
<accession>Q22SQ1</accession>
<feature type="transmembrane region" description="Helical" evidence="4">
    <location>
        <begin position="289"/>
        <end position="309"/>
    </location>
</feature>
<dbReference type="GO" id="GO:0031267">
    <property type="term" value="F:small GTPase binding"/>
    <property type="evidence" value="ECO:0007669"/>
    <property type="project" value="TreeGrafter"/>
</dbReference>
<dbReference type="InterPro" id="IPR027038">
    <property type="entry name" value="RanGap"/>
</dbReference>
<keyword evidence="3" id="KW-0677">Repeat</keyword>
<dbReference type="Proteomes" id="UP000009168">
    <property type="component" value="Unassembled WGS sequence"/>
</dbReference>